<dbReference type="InterPro" id="IPR011545">
    <property type="entry name" value="DEAD/DEAH_box_helicase_dom"/>
</dbReference>
<evidence type="ECO:0000256" key="4">
    <source>
        <dbReference type="ARBA" id="ARBA00022806"/>
    </source>
</evidence>
<dbReference type="Pfam" id="PF11898">
    <property type="entry name" value="DUF3418"/>
    <property type="match status" value="1"/>
</dbReference>
<dbReference type="GO" id="GO:0003723">
    <property type="term" value="F:RNA binding"/>
    <property type="evidence" value="ECO:0007669"/>
    <property type="project" value="TreeGrafter"/>
</dbReference>
<dbReference type="InterPro" id="IPR024590">
    <property type="entry name" value="HrpA_C"/>
</dbReference>
<feature type="region of interest" description="Disordered" evidence="6">
    <location>
        <begin position="635"/>
        <end position="654"/>
    </location>
</feature>
<dbReference type="InterPro" id="IPR007502">
    <property type="entry name" value="Helicase-assoc_dom"/>
</dbReference>
<feature type="compositionally biased region" description="Basic and acidic residues" evidence="6">
    <location>
        <begin position="1061"/>
        <end position="1071"/>
    </location>
</feature>
<dbReference type="PROSITE" id="PS51192">
    <property type="entry name" value="HELICASE_ATP_BIND_1"/>
    <property type="match status" value="1"/>
</dbReference>
<dbReference type="Pfam" id="PF00270">
    <property type="entry name" value="DEAD"/>
    <property type="match status" value="1"/>
</dbReference>
<dbReference type="OrthoDB" id="9805617at2"/>
<keyword evidence="4 9" id="KW-0347">Helicase</keyword>
<name>A0A2T0YHL7_9MICC</name>
<feature type="region of interest" description="Disordered" evidence="6">
    <location>
        <begin position="1061"/>
        <end position="1125"/>
    </location>
</feature>
<dbReference type="FunFam" id="1.20.120.1080:FF:000005">
    <property type="entry name" value="ATP-dependent helicase HrpA"/>
    <property type="match status" value="1"/>
</dbReference>
<dbReference type="PANTHER" id="PTHR18934:SF99">
    <property type="entry name" value="ATP-DEPENDENT RNA HELICASE DHX37-RELATED"/>
    <property type="match status" value="1"/>
</dbReference>
<evidence type="ECO:0000256" key="1">
    <source>
        <dbReference type="ARBA" id="ARBA00008792"/>
    </source>
</evidence>
<comment type="similarity">
    <text evidence="1">Belongs to the DEAD box helicase family. DEAH subfamily.</text>
</comment>
<feature type="domain" description="Helicase ATP-binding" evidence="7">
    <location>
        <begin position="33"/>
        <end position="196"/>
    </location>
</feature>
<dbReference type="SUPFAM" id="SSF52540">
    <property type="entry name" value="P-loop containing nucleoside triphosphate hydrolases"/>
    <property type="match status" value="1"/>
</dbReference>
<dbReference type="InterPro" id="IPR002464">
    <property type="entry name" value="DNA/RNA_helicase_DEAH_CS"/>
</dbReference>
<dbReference type="InterPro" id="IPR001650">
    <property type="entry name" value="Helicase_C-like"/>
</dbReference>
<feature type="compositionally biased region" description="Gly residues" evidence="6">
    <location>
        <begin position="637"/>
        <end position="647"/>
    </location>
</feature>
<organism evidence="9 10">
    <name type="scientific">Nesterenkonia sandarakina</name>
    <dbReference type="NCBI Taxonomy" id="272918"/>
    <lineage>
        <taxon>Bacteria</taxon>
        <taxon>Bacillati</taxon>
        <taxon>Actinomycetota</taxon>
        <taxon>Actinomycetes</taxon>
        <taxon>Micrococcales</taxon>
        <taxon>Micrococcaceae</taxon>
        <taxon>Nesterenkonia</taxon>
    </lineage>
</organism>
<evidence type="ECO:0000256" key="3">
    <source>
        <dbReference type="ARBA" id="ARBA00022801"/>
    </source>
</evidence>
<dbReference type="InterPro" id="IPR011709">
    <property type="entry name" value="DEAD-box_helicase_OB_fold"/>
</dbReference>
<feature type="region of interest" description="Disordered" evidence="6">
    <location>
        <begin position="223"/>
        <end position="272"/>
    </location>
</feature>
<dbReference type="SMART" id="SM00847">
    <property type="entry name" value="HA2"/>
    <property type="match status" value="1"/>
</dbReference>
<accession>A0A2T0YHL7</accession>
<dbReference type="CDD" id="cd18791">
    <property type="entry name" value="SF2_C_RHA"/>
    <property type="match status" value="1"/>
</dbReference>
<dbReference type="InterPro" id="IPR010222">
    <property type="entry name" value="RNA_helicase_HrpA"/>
</dbReference>
<dbReference type="InterPro" id="IPR027417">
    <property type="entry name" value="P-loop_NTPase"/>
</dbReference>
<reference evidence="9 10" key="1">
    <citation type="submission" date="2018-03" db="EMBL/GenBank/DDBJ databases">
        <title>Comparative analysis of microorganisms from saline springs in Andes Mountain Range, Colombia.</title>
        <authorList>
            <person name="Rubin E."/>
        </authorList>
    </citation>
    <scope>NUCLEOTIDE SEQUENCE [LARGE SCALE GENOMIC DNA]</scope>
    <source>
        <strain evidence="9 10">CG 35</strain>
    </source>
</reference>
<dbReference type="Gene3D" id="1.20.120.1080">
    <property type="match status" value="1"/>
</dbReference>
<dbReference type="GO" id="GO:0005524">
    <property type="term" value="F:ATP binding"/>
    <property type="evidence" value="ECO:0007669"/>
    <property type="project" value="UniProtKB-KW"/>
</dbReference>
<gene>
    <name evidence="9" type="ORF">BCL67_11154</name>
</gene>
<dbReference type="Pfam" id="PF21010">
    <property type="entry name" value="HA2_C"/>
    <property type="match status" value="1"/>
</dbReference>
<dbReference type="Proteomes" id="UP000238217">
    <property type="component" value="Unassembled WGS sequence"/>
</dbReference>
<feature type="region of interest" description="Disordered" evidence="6">
    <location>
        <begin position="489"/>
        <end position="513"/>
    </location>
</feature>
<dbReference type="GO" id="GO:0003724">
    <property type="term" value="F:RNA helicase activity"/>
    <property type="evidence" value="ECO:0007669"/>
    <property type="project" value="InterPro"/>
</dbReference>
<dbReference type="RefSeq" id="WP_106123346.1">
    <property type="nucleotide sequence ID" value="NZ_PVTY01000011.1"/>
</dbReference>
<keyword evidence="10" id="KW-1185">Reference proteome</keyword>
<dbReference type="Pfam" id="PF00271">
    <property type="entry name" value="Helicase_C"/>
    <property type="match status" value="1"/>
</dbReference>
<evidence type="ECO:0000256" key="5">
    <source>
        <dbReference type="ARBA" id="ARBA00022840"/>
    </source>
</evidence>
<keyword evidence="3" id="KW-0378">Hydrolase</keyword>
<comment type="caution">
    <text evidence="9">The sequence shown here is derived from an EMBL/GenBank/DDBJ whole genome shotgun (WGS) entry which is preliminary data.</text>
</comment>
<evidence type="ECO:0000313" key="9">
    <source>
        <dbReference type="EMBL" id="PRZ14573.1"/>
    </source>
</evidence>
<dbReference type="PANTHER" id="PTHR18934">
    <property type="entry name" value="ATP-DEPENDENT RNA HELICASE"/>
    <property type="match status" value="1"/>
</dbReference>
<evidence type="ECO:0000256" key="6">
    <source>
        <dbReference type="SAM" id="MobiDB-lite"/>
    </source>
</evidence>
<dbReference type="GO" id="GO:0016787">
    <property type="term" value="F:hydrolase activity"/>
    <property type="evidence" value="ECO:0007669"/>
    <property type="project" value="UniProtKB-KW"/>
</dbReference>
<dbReference type="NCBIfam" id="TIGR01967">
    <property type="entry name" value="DEAH_box_HrpA"/>
    <property type="match status" value="1"/>
</dbReference>
<keyword evidence="2" id="KW-0547">Nucleotide-binding</keyword>
<proteinExistence type="inferred from homology"/>
<dbReference type="SMART" id="SM00487">
    <property type="entry name" value="DEXDc"/>
    <property type="match status" value="1"/>
</dbReference>
<protein>
    <submittedName>
        <fullName evidence="9">ATP-dependent helicase HrpA</fullName>
    </submittedName>
</protein>
<dbReference type="Gene3D" id="3.40.50.300">
    <property type="entry name" value="P-loop containing nucleotide triphosphate hydrolases"/>
    <property type="match status" value="2"/>
</dbReference>
<evidence type="ECO:0000256" key="2">
    <source>
        <dbReference type="ARBA" id="ARBA00022741"/>
    </source>
</evidence>
<dbReference type="PROSITE" id="PS00690">
    <property type="entry name" value="DEAH_ATP_HELICASE"/>
    <property type="match status" value="1"/>
</dbReference>
<sequence length="1409" mass="156068">MSEPRTARRETWSAQDLAYPAALPVSGERERILKALTDHQVIVVAGETGSGKTTQLPKMVLELGLHNQGMIGHTQPRRLAARTVAERLAEELGTSVGRDIGYQVRFNAEVSGSTAVKLMTDGILLAEIQRDPALKRYSAIIIDEAHERSLNIDVILGYLRRLLPTRPDLKVIVTSATIDPERFARHFSQDPETWTRETSDVPIIEVSGRTYPVEIRYRPVNPEAELEDFDESEHFGETEDGGSRSPGPRGGGSPASRPGAKTPAPSSAADEERDLLDAVSDAVLELAGEPDGDMLIFFPGEREIRDAAEALTETVSGDRRLRGSEILPLFGRLSMAEQKRVFSPGGRRRIVLATNVAETSLTVPGIKYVIDTGTARISRYSTRTKVQRLPIEAISQASANQRSGRSGRTSDGIAIRLYSQEDFDSRPAFTDPEILRTSLASVLLQMSSMGITRSPEELLDFPFVQKPDSKAVNDAVRLLTELGALSLKAESPQKGQEGQQGRKGSGTSSVTPVGRMLSQLPVDPRMARMMVEAARRDCLPEVTVLTAALSIQDPRERPAEKRAQADELHSRFKDENSDFSALLNLWRYLQDKQTELSGNQFRKLCHREHLNYLRVREWQELVSQLTEIAEQVEFSGKGPGRRAGSGGRRGKKLPAVDPAAKHDQIHQSLLSGLLSHVGLYNPRTRDYQGARGTRFAVFPGSHLFKKNHDWVMASELVETSRLWARSVAKIDPAWVEELAPHLVKTSHSEPRWSARQGAVVATEKVTLFGVPVIADRQVLYSKVDPEYSRELFIQRALVDGEWSTRHHFDRRNRERFAELDELENRTRRKDLRASDEELFSFFDARVPANIVSQRHFDSWWKTQRLETPELLDLTDVELMAQAAEELDIDSYPEHFDHDGLNLELQYEFNPTRYTAESGSSPSAAADGVTVRIPVVFLNQLQPERFDWLIPGLRTELITALIRNMPKPVRKNFVPAPDVAEKARTLLEQDYTPGVDSLTASLAAVLRQLKGHVVDPQVFDTSALPEHLRFTFAVISERGRVLDSGFDLRELQIRFSAENREAIGRSLSEEPSSKGGKPTPQPARATGPAQSGSRSPQGAGARNGRGKQQKAPASTVSAPAGKQRQRTWTFGDLPREITTVVAGRQITGYPALVPAGGADGVSYSIQDSAAEQARVHRAGVVALLREVLPSPQRYVLDHLSNRERLAFSQSPHGTVESLVSDATMAALAHLVPAELPFGAAEFETIARHCRAELIETVLRLTDVLAQILSLSTELGARLERVSSSALKAARSDMTAQLQQLVYPGFVTATGQAQLQHMPRYLQAIKTRLDRLESGQGLTRDAQDMAAVQELEDEYDAALEAVPAQLPVPAELAAVKWMIEEFRVNLFAQQLGTAQTVSVKRIRRAIKTARR</sequence>
<dbReference type="Pfam" id="PF07717">
    <property type="entry name" value="OB_NTP_bind"/>
    <property type="match status" value="1"/>
</dbReference>
<evidence type="ECO:0000259" key="7">
    <source>
        <dbReference type="PROSITE" id="PS51192"/>
    </source>
</evidence>
<dbReference type="EMBL" id="PVTY01000011">
    <property type="protein sequence ID" value="PRZ14573.1"/>
    <property type="molecule type" value="Genomic_DNA"/>
</dbReference>
<dbReference type="PROSITE" id="PS51194">
    <property type="entry name" value="HELICASE_CTER"/>
    <property type="match status" value="1"/>
</dbReference>
<evidence type="ECO:0000313" key="10">
    <source>
        <dbReference type="Proteomes" id="UP000238217"/>
    </source>
</evidence>
<feature type="domain" description="Helicase C-terminal" evidence="8">
    <location>
        <begin position="278"/>
        <end position="450"/>
    </location>
</feature>
<dbReference type="InterPro" id="IPR014001">
    <property type="entry name" value="Helicase_ATP-bd"/>
</dbReference>
<keyword evidence="5" id="KW-0067">ATP-binding</keyword>
<dbReference type="SMART" id="SM00490">
    <property type="entry name" value="HELICc"/>
    <property type="match status" value="1"/>
</dbReference>
<evidence type="ECO:0000259" key="8">
    <source>
        <dbReference type="PROSITE" id="PS51194"/>
    </source>
</evidence>